<gene>
    <name evidence="3" type="ORF">CRENBAI_012189</name>
</gene>
<evidence type="ECO:0000313" key="4">
    <source>
        <dbReference type="Proteomes" id="UP001311232"/>
    </source>
</evidence>
<feature type="signal peptide" evidence="2">
    <location>
        <begin position="1"/>
        <end position="27"/>
    </location>
</feature>
<accession>A0AAV9R3P8</accession>
<reference evidence="3 4" key="1">
    <citation type="submission" date="2021-06" db="EMBL/GenBank/DDBJ databases">
        <authorList>
            <person name="Palmer J.M."/>
        </authorList>
    </citation>
    <scope>NUCLEOTIDE SEQUENCE [LARGE SCALE GENOMIC DNA]</scope>
    <source>
        <strain evidence="3 4">MEX-2019</strain>
        <tissue evidence="3">Muscle</tissue>
    </source>
</reference>
<evidence type="ECO:0000313" key="3">
    <source>
        <dbReference type="EMBL" id="KAK5603225.1"/>
    </source>
</evidence>
<keyword evidence="2" id="KW-0732">Signal</keyword>
<evidence type="ECO:0000256" key="2">
    <source>
        <dbReference type="SAM" id="SignalP"/>
    </source>
</evidence>
<sequence>MGGRPVLSAGQNCMLPVIGLLVVLLSGKENHFTRVVETASLLGTFIEHRVRLQGSERESNNAGVSNQQGDPTVHPQGHLHWFSGPGCD</sequence>
<protein>
    <submittedName>
        <fullName evidence="3">Uncharacterized protein</fullName>
    </submittedName>
</protein>
<proteinExistence type="predicted"/>
<dbReference type="EMBL" id="JAHHUM010002538">
    <property type="protein sequence ID" value="KAK5603225.1"/>
    <property type="molecule type" value="Genomic_DNA"/>
</dbReference>
<organism evidence="3 4">
    <name type="scientific">Crenichthys baileyi</name>
    <name type="common">White River springfish</name>
    <dbReference type="NCBI Taxonomy" id="28760"/>
    <lineage>
        <taxon>Eukaryota</taxon>
        <taxon>Metazoa</taxon>
        <taxon>Chordata</taxon>
        <taxon>Craniata</taxon>
        <taxon>Vertebrata</taxon>
        <taxon>Euteleostomi</taxon>
        <taxon>Actinopterygii</taxon>
        <taxon>Neopterygii</taxon>
        <taxon>Teleostei</taxon>
        <taxon>Neoteleostei</taxon>
        <taxon>Acanthomorphata</taxon>
        <taxon>Ovalentaria</taxon>
        <taxon>Atherinomorphae</taxon>
        <taxon>Cyprinodontiformes</taxon>
        <taxon>Goodeidae</taxon>
        <taxon>Crenichthys</taxon>
    </lineage>
</organism>
<comment type="caution">
    <text evidence="3">The sequence shown here is derived from an EMBL/GenBank/DDBJ whole genome shotgun (WGS) entry which is preliminary data.</text>
</comment>
<feature type="compositionally biased region" description="Polar residues" evidence="1">
    <location>
        <begin position="60"/>
        <end position="70"/>
    </location>
</feature>
<dbReference type="AlphaFoldDB" id="A0AAV9R3P8"/>
<feature type="region of interest" description="Disordered" evidence="1">
    <location>
        <begin position="53"/>
        <end position="88"/>
    </location>
</feature>
<keyword evidence="4" id="KW-1185">Reference proteome</keyword>
<feature type="chain" id="PRO_5044012768" evidence="2">
    <location>
        <begin position="28"/>
        <end position="88"/>
    </location>
</feature>
<dbReference type="Proteomes" id="UP001311232">
    <property type="component" value="Unassembled WGS sequence"/>
</dbReference>
<name>A0AAV9R3P8_9TELE</name>
<evidence type="ECO:0000256" key="1">
    <source>
        <dbReference type="SAM" id="MobiDB-lite"/>
    </source>
</evidence>